<reference evidence="2" key="1">
    <citation type="submission" date="2020-11" db="EMBL/GenBank/DDBJ databases">
        <title>Sequencing the genomes of 1000 actinobacteria strains.</title>
        <authorList>
            <person name="Klenk H.-P."/>
        </authorList>
    </citation>
    <scope>NUCLEOTIDE SEQUENCE</scope>
    <source>
        <strain evidence="2">DSM 45356</strain>
    </source>
</reference>
<evidence type="ECO:0000313" key="3">
    <source>
        <dbReference type="Proteomes" id="UP000622552"/>
    </source>
</evidence>
<name>A0A8J7GHT3_9ACTN</name>
<protein>
    <recommendedName>
        <fullName evidence="4">Cobalt transporter subunit CbtB</fullName>
    </recommendedName>
</protein>
<keyword evidence="1" id="KW-1133">Transmembrane helix</keyword>
<feature type="transmembrane region" description="Helical" evidence="1">
    <location>
        <begin position="20"/>
        <end position="39"/>
    </location>
</feature>
<evidence type="ECO:0000256" key="1">
    <source>
        <dbReference type="SAM" id="Phobius"/>
    </source>
</evidence>
<dbReference type="InterPro" id="IPR012667">
    <property type="entry name" value="CbtB_put"/>
</dbReference>
<evidence type="ECO:0008006" key="4">
    <source>
        <dbReference type="Google" id="ProtNLM"/>
    </source>
</evidence>
<organism evidence="2 3">
    <name type="scientific">Longispora fulva</name>
    <dbReference type="NCBI Taxonomy" id="619741"/>
    <lineage>
        <taxon>Bacteria</taxon>
        <taxon>Bacillati</taxon>
        <taxon>Actinomycetota</taxon>
        <taxon>Actinomycetes</taxon>
        <taxon>Micromonosporales</taxon>
        <taxon>Micromonosporaceae</taxon>
        <taxon>Longispora</taxon>
    </lineage>
</organism>
<accession>A0A8J7GHT3</accession>
<sequence length="75" mass="7778">MTTPGAVVGAGVTLRPIRDGIIIGTAVVLALLTLYAVFIDQGALLAPLLGKLSFDSNFVHEFAHDARHVAGAPCH</sequence>
<dbReference type="AlphaFoldDB" id="A0A8J7GHT3"/>
<keyword evidence="3" id="KW-1185">Reference proteome</keyword>
<keyword evidence="1" id="KW-0472">Membrane</keyword>
<keyword evidence="1" id="KW-0812">Transmembrane</keyword>
<evidence type="ECO:0000313" key="2">
    <source>
        <dbReference type="EMBL" id="MBG6137770.1"/>
    </source>
</evidence>
<dbReference type="Proteomes" id="UP000622552">
    <property type="component" value="Unassembled WGS sequence"/>
</dbReference>
<proteinExistence type="predicted"/>
<dbReference type="EMBL" id="JADOUF010000001">
    <property type="protein sequence ID" value="MBG6137770.1"/>
    <property type="molecule type" value="Genomic_DNA"/>
</dbReference>
<comment type="caution">
    <text evidence="2">The sequence shown here is derived from an EMBL/GenBank/DDBJ whole genome shotgun (WGS) entry which is preliminary data.</text>
</comment>
<gene>
    <name evidence="2" type="ORF">IW245_003964</name>
</gene>
<dbReference type="RefSeq" id="WP_231398862.1">
    <property type="nucleotide sequence ID" value="NZ_BONS01000024.1"/>
</dbReference>
<dbReference type="Pfam" id="PF09489">
    <property type="entry name" value="CbtB"/>
    <property type="match status" value="1"/>
</dbReference>